<dbReference type="PROSITE" id="PS50893">
    <property type="entry name" value="ABC_TRANSPORTER_2"/>
    <property type="match status" value="2"/>
</dbReference>
<dbReference type="PANTHER" id="PTHR43790">
    <property type="entry name" value="CARBOHYDRATE TRANSPORT ATP-BINDING PROTEIN MG119-RELATED"/>
    <property type="match status" value="1"/>
</dbReference>
<keyword evidence="8" id="KW-1278">Translocase</keyword>
<reference evidence="11 12" key="2">
    <citation type="journal article" date="2011" name="Stand. Genomic Sci.">
        <title>Complete genome sequence of Truepera radiovictrix type strain (RQ-24).</title>
        <authorList>
            <person name="Ivanova N."/>
            <person name="Rohde C."/>
            <person name="Munk C."/>
            <person name="Nolan M."/>
            <person name="Lucas S."/>
            <person name="Del Rio T.G."/>
            <person name="Tice H."/>
            <person name="Deshpande S."/>
            <person name="Cheng J.F."/>
            <person name="Tapia R."/>
            <person name="Han C."/>
            <person name="Goodwin L."/>
            <person name="Pitluck S."/>
            <person name="Liolios K."/>
            <person name="Mavromatis K."/>
            <person name="Mikhailova N."/>
            <person name="Pati A."/>
            <person name="Chen A."/>
            <person name="Palaniappan K."/>
            <person name="Land M."/>
            <person name="Hauser L."/>
            <person name="Chang Y.J."/>
            <person name="Jeffries C.D."/>
            <person name="Brambilla E."/>
            <person name="Rohde M."/>
            <person name="Goker M."/>
            <person name="Tindall B.J."/>
            <person name="Woyke T."/>
            <person name="Bristow J."/>
            <person name="Eisen J.A."/>
            <person name="Markowitz V."/>
            <person name="Hugenholtz P."/>
            <person name="Kyrpides N.C."/>
            <person name="Klenk H.P."/>
            <person name="Lapidus A."/>
        </authorList>
    </citation>
    <scope>NUCLEOTIDE SEQUENCE [LARGE SCALE GENOMIC DNA]</scope>
    <source>
        <strain evidence="12">DSM 17093 / CIP 108686 / LMG 22925 / RQ-24</strain>
    </source>
</reference>
<dbReference type="InterPro" id="IPR003593">
    <property type="entry name" value="AAA+_ATPase"/>
</dbReference>
<evidence type="ECO:0000256" key="3">
    <source>
        <dbReference type="ARBA" id="ARBA00022475"/>
    </source>
</evidence>
<dbReference type="PANTHER" id="PTHR43790:SF3">
    <property type="entry name" value="D-ALLOSE IMPORT ATP-BINDING PROTEIN ALSA-RELATED"/>
    <property type="match status" value="1"/>
</dbReference>
<protein>
    <submittedName>
        <fullName evidence="11">ABC transporter related protein</fullName>
    </submittedName>
</protein>
<dbReference type="AlphaFoldDB" id="D7CSI5"/>
<dbReference type="CDD" id="cd03216">
    <property type="entry name" value="ABC_Carb_Monos_I"/>
    <property type="match status" value="1"/>
</dbReference>
<name>D7CSI5_TRURR</name>
<evidence type="ECO:0000256" key="7">
    <source>
        <dbReference type="ARBA" id="ARBA00022840"/>
    </source>
</evidence>
<evidence type="ECO:0000256" key="9">
    <source>
        <dbReference type="ARBA" id="ARBA00023136"/>
    </source>
</evidence>
<dbReference type="InterPro" id="IPR027417">
    <property type="entry name" value="P-loop_NTPase"/>
</dbReference>
<dbReference type="eggNOG" id="COG1129">
    <property type="taxonomic scope" value="Bacteria"/>
</dbReference>
<gene>
    <name evidence="11" type="ordered locus">Trad_2295</name>
</gene>
<dbReference type="GO" id="GO:0005524">
    <property type="term" value="F:ATP binding"/>
    <property type="evidence" value="ECO:0007669"/>
    <property type="project" value="UniProtKB-KW"/>
</dbReference>
<sequence length="509" mass="55297">MSTLLELQDIDKRFPGTHALKGVSLVFERGKTHAIVGENGAGKSTLIKILTGAHPKDGGTLIWEGSPLELRSPLDAQALGINAVHQEVALAPALTVAENIFLGDEPTRAGLVQDRVMTRRAQALLDDLGFQLSARRRLGDLTIGQQQLVATARASARGTKLLIFDEPTAYLSNSEVRGLFRLIRRLQGEGVTIVYISHRLEEIFELADFVTVLRDGAVISSRPIHETDRSTLIRDMAGRSFEQLYYKEAVPKGEVLLRTARLSGVGFHDISLTVRRGEIIGLFGLIGAGRSEFLSAVFGRTRPTSGEMRFRGAPYRPKSVADALKRGVALIPESRRLQGLCLSLSVGFNLNLPVYERISPFGVVRRADELRNAEAQIRDLRIRTPGAARQVGKLSGGNQQKVVLGKWLLHGAELYIFDEPTTGVDVATKLEIYKLMAALLKGGAGIILVSSYLPEVLELSDTLHVFRHGRLVGTHPHGAADSETILAQALGAAQTQALKAEAPATEEAL</sequence>
<feature type="domain" description="ABC transporter" evidence="10">
    <location>
        <begin position="251"/>
        <end position="493"/>
    </location>
</feature>
<proteinExistence type="predicted"/>
<evidence type="ECO:0000256" key="1">
    <source>
        <dbReference type="ARBA" id="ARBA00004202"/>
    </source>
</evidence>
<dbReference type="RefSeq" id="WP_013178768.1">
    <property type="nucleotide sequence ID" value="NC_014221.1"/>
</dbReference>
<evidence type="ECO:0000256" key="8">
    <source>
        <dbReference type="ARBA" id="ARBA00022967"/>
    </source>
</evidence>
<dbReference type="FunFam" id="3.40.50.300:FF:000127">
    <property type="entry name" value="Ribose import ATP-binding protein RbsA"/>
    <property type="match status" value="1"/>
</dbReference>
<dbReference type="SMART" id="SM00382">
    <property type="entry name" value="AAA"/>
    <property type="match status" value="2"/>
</dbReference>
<reference evidence="12" key="1">
    <citation type="submission" date="2010-05" db="EMBL/GenBank/DDBJ databases">
        <title>The complete genome of Truepera radiovictris DSM 17093.</title>
        <authorList>
            <consortium name="US DOE Joint Genome Institute (JGI-PGF)"/>
            <person name="Lucas S."/>
            <person name="Copeland A."/>
            <person name="Lapidus A."/>
            <person name="Glavina del Rio T."/>
            <person name="Dalin E."/>
            <person name="Tice H."/>
            <person name="Bruce D."/>
            <person name="Goodwin L."/>
            <person name="Pitluck S."/>
            <person name="Kyrpides N."/>
            <person name="Mavromatis K."/>
            <person name="Ovchinnikova G."/>
            <person name="Munk A.C."/>
            <person name="Detter J.C."/>
            <person name="Han C."/>
            <person name="Tapia R."/>
            <person name="Land M."/>
            <person name="Hauser L."/>
            <person name="Markowitz V."/>
            <person name="Cheng J.-F."/>
            <person name="Hugenholtz P."/>
            <person name="Woyke T."/>
            <person name="Wu D."/>
            <person name="Tindall B."/>
            <person name="Pomrenke H.G."/>
            <person name="Brambilla E."/>
            <person name="Klenk H.-P."/>
            <person name="Eisen J.A."/>
        </authorList>
    </citation>
    <scope>NUCLEOTIDE SEQUENCE [LARGE SCALE GENOMIC DNA]</scope>
    <source>
        <strain evidence="12">DSM 17093 / CIP 108686 / LMG 22925 / RQ-24</strain>
    </source>
</reference>
<keyword evidence="7" id="KW-0067">ATP-binding</keyword>
<keyword evidence="6" id="KW-0547">Nucleotide-binding</keyword>
<dbReference type="OrthoDB" id="7283113at2"/>
<evidence type="ECO:0000313" key="11">
    <source>
        <dbReference type="EMBL" id="ADI15405.1"/>
    </source>
</evidence>
<evidence type="ECO:0000256" key="5">
    <source>
        <dbReference type="ARBA" id="ARBA00022737"/>
    </source>
</evidence>
<dbReference type="EMBL" id="CP002049">
    <property type="protein sequence ID" value="ADI15405.1"/>
    <property type="molecule type" value="Genomic_DNA"/>
</dbReference>
<dbReference type="Proteomes" id="UP000000379">
    <property type="component" value="Chromosome"/>
</dbReference>
<keyword evidence="5" id="KW-0677">Repeat</keyword>
<organism evidence="11 12">
    <name type="scientific">Truepera radiovictrix (strain DSM 17093 / CIP 108686 / LMG 22925 / RQ-24)</name>
    <dbReference type="NCBI Taxonomy" id="649638"/>
    <lineage>
        <taxon>Bacteria</taxon>
        <taxon>Thermotogati</taxon>
        <taxon>Deinococcota</taxon>
        <taxon>Deinococci</taxon>
        <taxon>Trueperales</taxon>
        <taxon>Trueperaceae</taxon>
        <taxon>Truepera</taxon>
    </lineage>
</organism>
<keyword evidence="9" id="KW-0472">Membrane</keyword>
<dbReference type="CDD" id="cd03215">
    <property type="entry name" value="ABC_Carb_Monos_II"/>
    <property type="match status" value="1"/>
</dbReference>
<evidence type="ECO:0000256" key="4">
    <source>
        <dbReference type="ARBA" id="ARBA00022597"/>
    </source>
</evidence>
<dbReference type="GO" id="GO:0005886">
    <property type="term" value="C:plasma membrane"/>
    <property type="evidence" value="ECO:0007669"/>
    <property type="project" value="UniProtKB-SubCell"/>
</dbReference>
<keyword evidence="2" id="KW-0813">Transport</keyword>
<evidence type="ECO:0000259" key="10">
    <source>
        <dbReference type="PROSITE" id="PS50893"/>
    </source>
</evidence>
<evidence type="ECO:0000256" key="2">
    <source>
        <dbReference type="ARBA" id="ARBA00022448"/>
    </source>
</evidence>
<dbReference type="InterPro" id="IPR050107">
    <property type="entry name" value="ABC_carbohydrate_import_ATPase"/>
</dbReference>
<evidence type="ECO:0000313" key="12">
    <source>
        <dbReference type="Proteomes" id="UP000000379"/>
    </source>
</evidence>
<evidence type="ECO:0000256" key="6">
    <source>
        <dbReference type="ARBA" id="ARBA00022741"/>
    </source>
</evidence>
<dbReference type="PROSITE" id="PS00211">
    <property type="entry name" value="ABC_TRANSPORTER_1"/>
    <property type="match status" value="1"/>
</dbReference>
<dbReference type="InterPro" id="IPR003439">
    <property type="entry name" value="ABC_transporter-like_ATP-bd"/>
</dbReference>
<dbReference type="SUPFAM" id="SSF52540">
    <property type="entry name" value="P-loop containing nucleoside triphosphate hydrolases"/>
    <property type="match status" value="2"/>
</dbReference>
<keyword evidence="12" id="KW-1185">Reference proteome</keyword>
<comment type="subcellular location">
    <subcellularLocation>
        <location evidence="1">Cell membrane</location>
        <topology evidence="1">Peripheral membrane protein</topology>
    </subcellularLocation>
</comment>
<dbReference type="Gene3D" id="3.40.50.300">
    <property type="entry name" value="P-loop containing nucleotide triphosphate hydrolases"/>
    <property type="match status" value="2"/>
</dbReference>
<dbReference type="InterPro" id="IPR017871">
    <property type="entry name" value="ABC_transporter-like_CS"/>
</dbReference>
<feature type="domain" description="ABC transporter" evidence="10">
    <location>
        <begin position="5"/>
        <end position="240"/>
    </location>
</feature>
<dbReference type="STRING" id="649638.Trad_2295"/>
<dbReference type="KEGG" id="tra:Trad_2295"/>
<dbReference type="Pfam" id="PF00005">
    <property type="entry name" value="ABC_tran"/>
    <property type="match status" value="2"/>
</dbReference>
<dbReference type="HOGENOM" id="CLU_000604_92_3_0"/>
<dbReference type="GO" id="GO:0016887">
    <property type="term" value="F:ATP hydrolysis activity"/>
    <property type="evidence" value="ECO:0007669"/>
    <property type="project" value="InterPro"/>
</dbReference>
<accession>D7CSI5</accession>
<keyword evidence="3" id="KW-1003">Cell membrane</keyword>
<keyword evidence="4" id="KW-0762">Sugar transport</keyword>